<protein>
    <submittedName>
        <fullName evidence="3">Fis family transcriptional regulator</fullName>
    </submittedName>
</protein>
<dbReference type="CDD" id="cd00093">
    <property type="entry name" value="HTH_XRE"/>
    <property type="match status" value="1"/>
</dbReference>
<dbReference type="Proteomes" id="UP001059401">
    <property type="component" value="Chromosome"/>
</dbReference>
<dbReference type="SMART" id="SM00530">
    <property type="entry name" value="HTH_XRE"/>
    <property type="match status" value="1"/>
</dbReference>
<dbReference type="Pfam" id="PF13744">
    <property type="entry name" value="HTH_37"/>
    <property type="match status" value="1"/>
</dbReference>
<accession>A0AAE9MVQ7</accession>
<dbReference type="AlphaFoldDB" id="A0AAE9MVQ7"/>
<evidence type="ECO:0000313" key="4">
    <source>
        <dbReference type="Proteomes" id="UP001058682"/>
    </source>
</evidence>
<sequence>MKEKGQSFSEFMVEQGLYEEAQELAAKKILIYQLEAEMKNQNISKNEMAKRLNTSRSAVNNILDTAYNSSIGSLEKMAYALGKRISITLQ</sequence>
<dbReference type="PROSITE" id="PS50943">
    <property type="entry name" value="HTH_CROC1"/>
    <property type="match status" value="1"/>
</dbReference>
<dbReference type="InterPro" id="IPR039554">
    <property type="entry name" value="HigA2-like_HTH"/>
</dbReference>
<evidence type="ECO:0000313" key="3">
    <source>
        <dbReference type="EMBL" id="UTY34505.1"/>
    </source>
</evidence>
<dbReference type="EMBL" id="CP038802">
    <property type="protein sequence ID" value="UTY29647.1"/>
    <property type="molecule type" value="Genomic_DNA"/>
</dbReference>
<organism evidence="3 4">
    <name type="scientific">Treponema putidum</name>
    <dbReference type="NCBI Taxonomy" id="221027"/>
    <lineage>
        <taxon>Bacteria</taxon>
        <taxon>Pseudomonadati</taxon>
        <taxon>Spirochaetota</taxon>
        <taxon>Spirochaetia</taxon>
        <taxon>Spirochaetales</taxon>
        <taxon>Treponemataceae</taxon>
        <taxon>Treponema</taxon>
    </lineage>
</organism>
<dbReference type="InterPro" id="IPR010982">
    <property type="entry name" value="Lambda_DNA-bd_dom_sf"/>
</dbReference>
<dbReference type="EMBL" id="CP038804">
    <property type="protein sequence ID" value="UTY34505.1"/>
    <property type="molecule type" value="Genomic_DNA"/>
</dbReference>
<dbReference type="GO" id="GO:0003677">
    <property type="term" value="F:DNA binding"/>
    <property type="evidence" value="ECO:0007669"/>
    <property type="project" value="InterPro"/>
</dbReference>
<evidence type="ECO:0000259" key="1">
    <source>
        <dbReference type="PROSITE" id="PS50943"/>
    </source>
</evidence>
<dbReference type="Gene3D" id="1.10.260.40">
    <property type="entry name" value="lambda repressor-like DNA-binding domains"/>
    <property type="match status" value="1"/>
</dbReference>
<dbReference type="RefSeq" id="WP_145475317.1">
    <property type="nucleotide sequence ID" value="NZ_CP038802.1"/>
</dbReference>
<reference evidence="3" key="1">
    <citation type="submission" date="2019-04" db="EMBL/GenBank/DDBJ databases">
        <title>Whole genome sequencing of oral phylogroup 2 treponemes.</title>
        <authorList>
            <person name="Chan Y."/>
            <person name="Zeng H.H."/>
            <person name="Yu X.L."/>
            <person name="Leung W.K."/>
            <person name="Watt R.M."/>
        </authorList>
    </citation>
    <scope>NUCLEOTIDE SEQUENCE</scope>
    <source>
        <strain evidence="3">OMZ 835</strain>
        <strain evidence="2">OMZ 847</strain>
    </source>
</reference>
<gene>
    <name evidence="3" type="ORF">E4N74_11195</name>
    <name evidence="2" type="ORF">E4N76_12235</name>
</gene>
<dbReference type="InterPro" id="IPR001387">
    <property type="entry name" value="Cro/C1-type_HTH"/>
</dbReference>
<evidence type="ECO:0000313" key="5">
    <source>
        <dbReference type="Proteomes" id="UP001059401"/>
    </source>
</evidence>
<keyword evidence="5" id="KW-1185">Reference proteome</keyword>
<dbReference type="Proteomes" id="UP001058682">
    <property type="component" value="Chromosome"/>
</dbReference>
<proteinExistence type="predicted"/>
<evidence type="ECO:0000313" key="2">
    <source>
        <dbReference type="EMBL" id="UTY29647.1"/>
    </source>
</evidence>
<dbReference type="SUPFAM" id="SSF47413">
    <property type="entry name" value="lambda repressor-like DNA-binding domains"/>
    <property type="match status" value="1"/>
</dbReference>
<name>A0AAE9MVQ7_9SPIR</name>
<feature type="domain" description="HTH cro/C1-type" evidence="1">
    <location>
        <begin position="34"/>
        <end position="89"/>
    </location>
</feature>